<evidence type="ECO:0000256" key="1">
    <source>
        <dbReference type="ARBA" id="ARBA00005336"/>
    </source>
</evidence>
<reference evidence="5 6" key="1">
    <citation type="journal article" date="2014" name="Nature">
        <title>Sequential evolution of bacterial morphology by co-option of a developmental regulator.</title>
        <authorList>
            <person name="Jiang C."/>
            <person name="Brown P.J."/>
            <person name="Ducret A."/>
            <person name="Brun Y.V."/>
        </authorList>
    </citation>
    <scope>NUCLEOTIDE SEQUENCE [LARGE SCALE GENOMIC DNA]</scope>
    <source>
        <strain evidence="5 6">DSM 16100</strain>
    </source>
</reference>
<dbReference type="SUPFAM" id="SSF52279">
    <property type="entry name" value="Beta-D-glucan exohydrolase, C-terminal domain"/>
    <property type="match status" value="1"/>
</dbReference>
<keyword evidence="3" id="KW-0732">Signal</keyword>
<dbReference type="Gene3D" id="3.40.50.1700">
    <property type="entry name" value="Glycoside hydrolase family 3 C-terminal domain"/>
    <property type="match status" value="1"/>
</dbReference>
<dbReference type="Gene3D" id="2.60.40.10">
    <property type="entry name" value="Immunoglobulins"/>
    <property type="match status" value="1"/>
</dbReference>
<dbReference type="OrthoDB" id="9781691at2"/>
<dbReference type="PANTHER" id="PTHR42715">
    <property type="entry name" value="BETA-GLUCOSIDASE"/>
    <property type="match status" value="1"/>
</dbReference>
<name>V4NN21_9CAUL</name>
<dbReference type="Proteomes" id="UP000017837">
    <property type="component" value="Unassembled WGS sequence"/>
</dbReference>
<feature type="signal peptide" evidence="3">
    <location>
        <begin position="1"/>
        <end position="32"/>
    </location>
</feature>
<dbReference type="Pfam" id="PF01915">
    <property type="entry name" value="Glyco_hydro_3_C"/>
    <property type="match status" value="1"/>
</dbReference>
<comment type="caution">
    <text evidence="5">The sequence shown here is derived from an EMBL/GenBank/DDBJ whole genome shotgun (WGS) entry which is preliminary data.</text>
</comment>
<keyword evidence="2" id="KW-0378">Hydrolase</keyword>
<dbReference type="PRINTS" id="PR00133">
    <property type="entry name" value="GLHYDRLASE3"/>
</dbReference>
<comment type="similarity">
    <text evidence="1">Belongs to the glycosyl hydrolase 3 family.</text>
</comment>
<dbReference type="InterPro" id="IPR036881">
    <property type="entry name" value="Glyco_hydro_3_C_sf"/>
</dbReference>
<dbReference type="InterPro" id="IPR017853">
    <property type="entry name" value="GH"/>
</dbReference>
<dbReference type="eggNOG" id="COG1472">
    <property type="taxonomic scope" value="Bacteria"/>
</dbReference>
<dbReference type="InterPro" id="IPR013783">
    <property type="entry name" value="Ig-like_fold"/>
</dbReference>
<evidence type="ECO:0000259" key="4">
    <source>
        <dbReference type="SMART" id="SM01217"/>
    </source>
</evidence>
<evidence type="ECO:0000256" key="2">
    <source>
        <dbReference type="ARBA" id="ARBA00022801"/>
    </source>
</evidence>
<dbReference type="InterPro" id="IPR050288">
    <property type="entry name" value="Cellulose_deg_GH3"/>
</dbReference>
<dbReference type="SUPFAM" id="SSF51445">
    <property type="entry name" value="(Trans)glycosidases"/>
    <property type="match status" value="1"/>
</dbReference>
<sequence length="737" mass="77588">MKPTYSIGAKLSRAVSATALLVALALPLSAAAAETAPWLDKSLSADQRAILLDKALTPEERLGLVHGPMALAFEPGEKLPEGAIGSAGFIRGVPRLGIPAQQQSDAALGVTNPENVRPGDTATALPSGLLLAATFNPDIAFRGGAMVGQEARSRGINVQLAGGVNLARDPRAGRNFEYVGEDPLLAGMIAGSGIKGIQSQHIISTMKHFAINDQETGRNFANSVISESAMRESDLLAFQIALEVGQPGSVMCAYNLINGAYACGNDHLLNTVLKGDWGYKGYVMSDWGAVKSMNFVMKGLDQQSGEQLDEQVWFGEPLKAAIASGAVPAARLSDMSRRLLRSMFIAGFFDSPAPVKVDRAVNAEVSRQAAAEGIVLLKNEANLLPLASTVKNILIVGGHADAGVLSGGGSTQVTSDVKQLAVPIGGEAVMADVMYFHPSSPVQALKERLPNATIRFDTGRYPAEAVRKAREADLVIVFGNQWMAEGEDAADLSLPDGQDALISAVAEANAHTVVVLQTGGAVAMPWLSKTPAVVEAWYSGQKGGEAIADVLTGAVNPSGRLPVTFPLSIDQYPRTVMPGLGLPDGQVFEVRYDEGADIGYRRFAALKQKALFPFGRGLSYTQFAYSDVKVTGGKSLTISFKVTNTGKVAGKDAPQVYLDQAPAGAIKRLIGFSKVSLAPGESKTVTVTADQRLLSRFDETTRTWIQTAGQYGISVAHDAEDDGVKGSSTLVGSTRKP</sequence>
<dbReference type="InterPro" id="IPR036962">
    <property type="entry name" value="Glyco_hydro_3_N_sf"/>
</dbReference>
<dbReference type="AlphaFoldDB" id="V4NN21"/>
<dbReference type="InterPro" id="IPR001764">
    <property type="entry name" value="Glyco_hydro_3_N"/>
</dbReference>
<proteinExistence type="inferred from homology"/>
<dbReference type="SMART" id="SM01217">
    <property type="entry name" value="Fn3_like"/>
    <property type="match status" value="1"/>
</dbReference>
<evidence type="ECO:0000313" key="6">
    <source>
        <dbReference type="Proteomes" id="UP000017837"/>
    </source>
</evidence>
<dbReference type="PATRIC" id="fig|1121022.4.peg.4182"/>
<dbReference type="STRING" id="1121022.GCA_000376105_04059"/>
<dbReference type="InterPro" id="IPR002772">
    <property type="entry name" value="Glyco_hydro_3_C"/>
</dbReference>
<protein>
    <submittedName>
        <fullName evidence="5">Beta-glucosidase</fullName>
    </submittedName>
</protein>
<dbReference type="InterPro" id="IPR026891">
    <property type="entry name" value="Fn3-like"/>
</dbReference>
<feature type="chain" id="PRO_5004723797" evidence="3">
    <location>
        <begin position="33"/>
        <end position="737"/>
    </location>
</feature>
<evidence type="ECO:0000256" key="3">
    <source>
        <dbReference type="SAM" id="SignalP"/>
    </source>
</evidence>
<feature type="domain" description="Fibronectin type III-like" evidence="4">
    <location>
        <begin position="652"/>
        <end position="719"/>
    </location>
</feature>
<accession>V4NN21</accession>
<organism evidence="5 6">
    <name type="scientific">Asticcacaulis benevestitus DSM 16100 = ATCC BAA-896</name>
    <dbReference type="NCBI Taxonomy" id="1121022"/>
    <lineage>
        <taxon>Bacteria</taxon>
        <taxon>Pseudomonadati</taxon>
        <taxon>Pseudomonadota</taxon>
        <taxon>Alphaproteobacteria</taxon>
        <taxon>Caulobacterales</taxon>
        <taxon>Caulobacteraceae</taxon>
        <taxon>Asticcacaulis</taxon>
    </lineage>
</organism>
<dbReference type="Gene3D" id="3.20.20.300">
    <property type="entry name" value="Glycoside hydrolase, family 3, N-terminal domain"/>
    <property type="match status" value="1"/>
</dbReference>
<keyword evidence="6" id="KW-1185">Reference proteome</keyword>
<dbReference type="GO" id="GO:0004553">
    <property type="term" value="F:hydrolase activity, hydrolyzing O-glycosyl compounds"/>
    <property type="evidence" value="ECO:0007669"/>
    <property type="project" value="InterPro"/>
</dbReference>
<dbReference type="GO" id="GO:0005975">
    <property type="term" value="P:carbohydrate metabolic process"/>
    <property type="evidence" value="ECO:0007669"/>
    <property type="project" value="InterPro"/>
</dbReference>
<gene>
    <name evidence="5" type="ORF">ABENE_20410</name>
</gene>
<dbReference type="Pfam" id="PF14310">
    <property type="entry name" value="Fn3-like"/>
    <property type="match status" value="1"/>
</dbReference>
<evidence type="ECO:0000313" key="5">
    <source>
        <dbReference type="EMBL" id="ESQ83187.1"/>
    </source>
</evidence>
<dbReference type="EMBL" id="AWGB01000071">
    <property type="protein sequence ID" value="ESQ83187.1"/>
    <property type="molecule type" value="Genomic_DNA"/>
</dbReference>
<dbReference type="Pfam" id="PF00933">
    <property type="entry name" value="Glyco_hydro_3"/>
    <property type="match status" value="1"/>
</dbReference>
<dbReference type="RefSeq" id="WP_018083748.1">
    <property type="nucleotide sequence ID" value="NZ_AQWM01000042.1"/>
</dbReference>
<dbReference type="PANTHER" id="PTHR42715:SF10">
    <property type="entry name" value="BETA-GLUCOSIDASE"/>
    <property type="match status" value="1"/>
</dbReference>